<dbReference type="EMBL" id="JAAXCZ010000038">
    <property type="protein sequence ID" value="MBC2385609.1"/>
    <property type="molecule type" value="Genomic_DNA"/>
</dbReference>
<organism evidence="5 6">
    <name type="scientific">Pseudomonas cremoris</name>
    <dbReference type="NCBI Taxonomy" id="2724178"/>
    <lineage>
        <taxon>Bacteria</taxon>
        <taxon>Pseudomonadati</taxon>
        <taxon>Pseudomonadota</taxon>
        <taxon>Gammaproteobacteria</taxon>
        <taxon>Pseudomonadales</taxon>
        <taxon>Pseudomonadaceae</taxon>
        <taxon>Pseudomonas</taxon>
    </lineage>
</organism>
<keyword evidence="2" id="KW-0238">DNA-binding</keyword>
<dbReference type="PROSITE" id="PS51118">
    <property type="entry name" value="HTH_HXLR"/>
    <property type="match status" value="1"/>
</dbReference>
<feature type="domain" description="HTH hxlR-type" evidence="4">
    <location>
        <begin position="11"/>
        <end position="108"/>
    </location>
</feature>
<evidence type="ECO:0000313" key="5">
    <source>
        <dbReference type="EMBL" id="MBC2385609.1"/>
    </source>
</evidence>
<gene>
    <name evidence="5" type="ORF">HF209_32170</name>
</gene>
<evidence type="ECO:0000256" key="2">
    <source>
        <dbReference type="ARBA" id="ARBA00023125"/>
    </source>
</evidence>
<keyword evidence="3" id="KW-0804">Transcription</keyword>
<dbReference type="InterPro" id="IPR036390">
    <property type="entry name" value="WH_DNA-bd_sf"/>
</dbReference>
<dbReference type="SUPFAM" id="SSF46785">
    <property type="entry name" value="Winged helix' DNA-binding domain"/>
    <property type="match status" value="1"/>
</dbReference>
<accession>A0ABR6TI02</accession>
<dbReference type="InterPro" id="IPR002577">
    <property type="entry name" value="HTH_HxlR"/>
</dbReference>
<proteinExistence type="predicted"/>
<evidence type="ECO:0000313" key="6">
    <source>
        <dbReference type="Proteomes" id="UP000534677"/>
    </source>
</evidence>
<dbReference type="PANTHER" id="PTHR33204:SF36">
    <property type="entry name" value="TRANSCRIPTIONAL REGULATORY PROTEIN"/>
    <property type="match status" value="1"/>
</dbReference>
<dbReference type="Gene3D" id="1.10.10.10">
    <property type="entry name" value="Winged helix-like DNA-binding domain superfamily/Winged helix DNA-binding domain"/>
    <property type="match status" value="1"/>
</dbReference>
<dbReference type="PANTHER" id="PTHR33204">
    <property type="entry name" value="TRANSCRIPTIONAL REGULATOR, MARR FAMILY"/>
    <property type="match status" value="1"/>
</dbReference>
<keyword evidence="6" id="KW-1185">Reference proteome</keyword>
<sequence>MRWEELEQQPCSLARTLSVVGDRWTLLVLRECFLGVRRFDEFEKRLGITRHVLAERLKKLVEAGVLSKQAYQQRPLREEYRLTEKGHDLYPAVLALVNWGDRHMSGAEGAPVRHVHKSCGHEVHGVLVCSDCGEPLLARDMTLREAPALQGQLLPAHWHAQKTADN</sequence>
<evidence type="ECO:0000256" key="1">
    <source>
        <dbReference type="ARBA" id="ARBA00023015"/>
    </source>
</evidence>
<name>A0ABR6TI02_9PSED</name>
<dbReference type="InterPro" id="IPR036388">
    <property type="entry name" value="WH-like_DNA-bd_sf"/>
</dbReference>
<evidence type="ECO:0000256" key="3">
    <source>
        <dbReference type="ARBA" id="ARBA00023163"/>
    </source>
</evidence>
<dbReference type="Proteomes" id="UP000534677">
    <property type="component" value="Unassembled WGS sequence"/>
</dbReference>
<keyword evidence="1" id="KW-0805">Transcription regulation</keyword>
<comment type="caution">
    <text evidence="5">The sequence shown here is derived from an EMBL/GenBank/DDBJ whole genome shotgun (WGS) entry which is preliminary data.</text>
</comment>
<dbReference type="Pfam" id="PF01638">
    <property type="entry name" value="HxlR"/>
    <property type="match status" value="1"/>
</dbReference>
<protein>
    <submittedName>
        <fullName evidence="5">Helix-turn-helix transcriptional regulator</fullName>
    </submittedName>
</protein>
<reference evidence="5 6" key="1">
    <citation type="submission" date="2020-04" db="EMBL/GenBank/DDBJ databases">
        <title>Pseudomonas crami sp. nov., a novel proteolytic bacterial species isolated from cream.</title>
        <authorList>
            <person name="Hofmann K."/>
            <person name="Woller A."/>
            <person name="Huptas C."/>
            <person name="Wenning M."/>
            <person name="Scherer S."/>
            <person name="Doll E.V."/>
        </authorList>
    </citation>
    <scope>NUCLEOTIDE SEQUENCE [LARGE SCALE GENOMIC DNA]</scope>
    <source>
        <strain evidence="5 6">WS 5096</strain>
    </source>
</reference>
<evidence type="ECO:0000259" key="4">
    <source>
        <dbReference type="PROSITE" id="PS51118"/>
    </source>
</evidence>
<dbReference type="RefSeq" id="WP_185711016.1">
    <property type="nucleotide sequence ID" value="NZ_JAAXCZ010000038.1"/>
</dbReference>